<gene>
    <name evidence="3" type="ORF">CSX01_04120</name>
</gene>
<sequence>MVNRFLMENEYMKLDKNKATPLRMIIMVLLAFGFNCITYYGTRLITSGFHHYNMSIKLDYIIPLVPWTVIIYLGCYIYWIANYALGAIQAEEEAAAFLCADLCAKIVCFILFVAFPTTIVRPEIADTGLMNKAMLFLYSIDTPDNLFPSIHCLTSWFCVIAVRKQKAVPGWYKVLSVIIALAICISTLTTKQHVIVDTFAGIALAELAYLFVKKSGILGPYKRLVAAIESFIISICKGRKQ</sequence>
<dbReference type="GO" id="GO:0016020">
    <property type="term" value="C:membrane"/>
    <property type="evidence" value="ECO:0007669"/>
    <property type="project" value="UniProtKB-SubCell"/>
</dbReference>
<keyword evidence="1" id="KW-1133">Transmembrane helix</keyword>
<feature type="transmembrane region" description="Helical" evidence="1">
    <location>
        <begin position="146"/>
        <end position="163"/>
    </location>
</feature>
<evidence type="ECO:0000313" key="4">
    <source>
        <dbReference type="Proteomes" id="UP000225889"/>
    </source>
</evidence>
<reference evidence="3 4" key="2">
    <citation type="submission" date="2017-10" db="EMBL/GenBank/DDBJ databases">
        <authorList>
            <person name="Banno H."/>
            <person name="Chua N.-H."/>
        </authorList>
    </citation>
    <scope>NUCLEOTIDE SEQUENCE [LARGE SCALE GENOMIC DNA]</scope>
    <source>
        <strain evidence="3 4">JK626</strain>
    </source>
</reference>
<comment type="caution">
    <text evidence="3">The sequence shown here is derived from an EMBL/GenBank/DDBJ whole genome shotgun (WGS) entry which is preliminary data.</text>
</comment>
<feature type="domain" description="Inositolphosphotransferase Aur1/Ipt1" evidence="2">
    <location>
        <begin position="70"/>
        <end position="210"/>
    </location>
</feature>
<keyword evidence="1" id="KW-0812">Transmembrane</keyword>
<evidence type="ECO:0000256" key="1">
    <source>
        <dbReference type="SAM" id="Phobius"/>
    </source>
</evidence>
<accession>A0A2G3DXY2</accession>
<proteinExistence type="predicted"/>
<reference evidence="3 4" key="1">
    <citation type="submission" date="2017-10" db="EMBL/GenBank/DDBJ databases">
        <title>Resolving the taxonomy of Roseburia spp., Eubacterium rectale and Agathobacter spp. through phylogenomic analysis.</title>
        <authorList>
            <person name="Sheridan P.O."/>
            <person name="Walker A.W."/>
            <person name="Duncan S.H."/>
            <person name="Scott K.P."/>
            <person name="Toole P.W.O."/>
            <person name="Luis P."/>
            <person name="Flint H.J."/>
        </authorList>
    </citation>
    <scope>NUCLEOTIDE SEQUENCE [LARGE SCALE GENOMIC DNA]</scope>
    <source>
        <strain evidence="3 4">JK626</strain>
    </source>
</reference>
<feature type="transmembrane region" description="Helical" evidence="1">
    <location>
        <begin position="60"/>
        <end position="81"/>
    </location>
</feature>
<feature type="transmembrane region" description="Helical" evidence="1">
    <location>
        <begin position="170"/>
        <end position="188"/>
    </location>
</feature>
<name>A0A2G3DXY2_9FIRM</name>
<protein>
    <submittedName>
        <fullName evidence="3">Phosphatidic acid phosphatase</fullName>
    </submittedName>
</protein>
<feature type="transmembrane region" description="Helical" evidence="1">
    <location>
        <begin position="194"/>
        <end position="212"/>
    </location>
</feature>
<organism evidence="3 4">
    <name type="scientific">Pseudobutyrivibrio ruminis</name>
    <dbReference type="NCBI Taxonomy" id="46206"/>
    <lineage>
        <taxon>Bacteria</taxon>
        <taxon>Bacillati</taxon>
        <taxon>Bacillota</taxon>
        <taxon>Clostridia</taxon>
        <taxon>Lachnospirales</taxon>
        <taxon>Lachnospiraceae</taxon>
        <taxon>Pseudobutyrivibrio</taxon>
    </lineage>
</organism>
<dbReference type="InterPro" id="IPR026841">
    <property type="entry name" value="Aur1/Ipt1"/>
</dbReference>
<dbReference type="EMBL" id="PDYF01000008">
    <property type="protein sequence ID" value="PHU35801.1"/>
    <property type="molecule type" value="Genomic_DNA"/>
</dbReference>
<dbReference type="Proteomes" id="UP000225889">
    <property type="component" value="Unassembled WGS sequence"/>
</dbReference>
<dbReference type="Pfam" id="PF14378">
    <property type="entry name" value="PAP2_3"/>
    <property type="match status" value="1"/>
</dbReference>
<evidence type="ECO:0000259" key="2">
    <source>
        <dbReference type="Pfam" id="PF14378"/>
    </source>
</evidence>
<keyword evidence="1" id="KW-0472">Membrane</keyword>
<feature type="transmembrane region" description="Helical" evidence="1">
    <location>
        <begin position="21"/>
        <end position="40"/>
    </location>
</feature>
<dbReference type="AlphaFoldDB" id="A0A2G3DXY2"/>
<evidence type="ECO:0000313" key="3">
    <source>
        <dbReference type="EMBL" id="PHU35801.1"/>
    </source>
</evidence>